<name>A0ACB7ZWL8_9AGAM</name>
<dbReference type="Proteomes" id="UP000790377">
    <property type="component" value="Unassembled WGS sequence"/>
</dbReference>
<keyword evidence="2" id="KW-1185">Reference proteome</keyword>
<organism evidence="1 2">
    <name type="scientific">Hygrophoropsis aurantiaca</name>
    <dbReference type="NCBI Taxonomy" id="72124"/>
    <lineage>
        <taxon>Eukaryota</taxon>
        <taxon>Fungi</taxon>
        <taxon>Dikarya</taxon>
        <taxon>Basidiomycota</taxon>
        <taxon>Agaricomycotina</taxon>
        <taxon>Agaricomycetes</taxon>
        <taxon>Agaricomycetidae</taxon>
        <taxon>Boletales</taxon>
        <taxon>Coniophorineae</taxon>
        <taxon>Hygrophoropsidaceae</taxon>
        <taxon>Hygrophoropsis</taxon>
    </lineage>
</organism>
<gene>
    <name evidence="1" type="ORF">BJ138DRAFT_1072891</name>
</gene>
<protein>
    <submittedName>
        <fullName evidence="1">Uncharacterized protein</fullName>
    </submittedName>
</protein>
<comment type="caution">
    <text evidence="1">The sequence shown here is derived from an EMBL/GenBank/DDBJ whole genome shotgun (WGS) entry which is preliminary data.</text>
</comment>
<accession>A0ACB7ZWL8</accession>
<dbReference type="EMBL" id="MU268229">
    <property type="protein sequence ID" value="KAH7905277.1"/>
    <property type="molecule type" value="Genomic_DNA"/>
</dbReference>
<evidence type="ECO:0000313" key="1">
    <source>
        <dbReference type="EMBL" id="KAH7905277.1"/>
    </source>
</evidence>
<reference evidence="1" key="1">
    <citation type="journal article" date="2021" name="New Phytol.">
        <title>Evolutionary innovations through gain and loss of genes in the ectomycorrhizal Boletales.</title>
        <authorList>
            <person name="Wu G."/>
            <person name="Miyauchi S."/>
            <person name="Morin E."/>
            <person name="Kuo A."/>
            <person name="Drula E."/>
            <person name="Varga T."/>
            <person name="Kohler A."/>
            <person name="Feng B."/>
            <person name="Cao Y."/>
            <person name="Lipzen A."/>
            <person name="Daum C."/>
            <person name="Hundley H."/>
            <person name="Pangilinan J."/>
            <person name="Johnson J."/>
            <person name="Barry K."/>
            <person name="LaButti K."/>
            <person name="Ng V."/>
            <person name="Ahrendt S."/>
            <person name="Min B."/>
            <person name="Choi I.G."/>
            <person name="Park H."/>
            <person name="Plett J.M."/>
            <person name="Magnuson J."/>
            <person name="Spatafora J.W."/>
            <person name="Nagy L.G."/>
            <person name="Henrissat B."/>
            <person name="Grigoriev I.V."/>
            <person name="Yang Z.L."/>
            <person name="Xu J."/>
            <person name="Martin F.M."/>
        </authorList>
    </citation>
    <scope>NUCLEOTIDE SEQUENCE</scope>
    <source>
        <strain evidence="1">ATCC 28755</strain>
    </source>
</reference>
<sequence>MAAMLSRAAKRQPHLLAIMLARPSISCRHLHVSSAVHASAKQRQAVEDDLFSLKETNEAPSVNSSTKPLGTTIDGQGTEKREARFYNLVEYITERTGRKRAIKAGQVRQSAWLQLFQLSSTPQQLELVSDLFPRWRDSGKQFQPEHAEAFVRRCEELKCPPLALKVFGDHPKYGFRLASFFAAQHLLHSLHYKYPLQDTMAAAALFGVYKHPPVSSNKTTCSMLLAACLKHDSPNARTVSKALIPELQAAITDAERVQIPQERHVRAQYAEKPKIWLIASLRRIERKLRAKKQDVSWLKDYLEDKYGRAFGSYNVQ</sequence>
<proteinExistence type="predicted"/>
<evidence type="ECO:0000313" key="2">
    <source>
        <dbReference type="Proteomes" id="UP000790377"/>
    </source>
</evidence>